<dbReference type="NCBIfam" id="TIGR00393">
    <property type="entry name" value="kpsF"/>
    <property type="match status" value="1"/>
</dbReference>
<dbReference type="InterPro" id="IPR046342">
    <property type="entry name" value="CBS_dom_sf"/>
</dbReference>
<evidence type="ECO:0000256" key="5">
    <source>
        <dbReference type="PROSITE-ProRule" id="PRU00703"/>
    </source>
</evidence>
<dbReference type="InterPro" id="IPR050986">
    <property type="entry name" value="GutQ/KpsF_isomerases"/>
</dbReference>
<dbReference type="EMBL" id="JBHLVX010000011">
    <property type="protein sequence ID" value="MFC0266972.1"/>
    <property type="molecule type" value="Genomic_DNA"/>
</dbReference>
<dbReference type="CDD" id="cd05014">
    <property type="entry name" value="SIS_Kpsf"/>
    <property type="match status" value="1"/>
</dbReference>
<dbReference type="EC" id="5.3.1.13" evidence="4"/>
<evidence type="ECO:0000259" key="6">
    <source>
        <dbReference type="PROSITE" id="PS51371"/>
    </source>
</evidence>
<dbReference type="PROSITE" id="PS51371">
    <property type="entry name" value="CBS"/>
    <property type="match status" value="2"/>
</dbReference>
<dbReference type="SUPFAM" id="SSF53697">
    <property type="entry name" value="SIS domain"/>
    <property type="match status" value="1"/>
</dbReference>
<feature type="domain" description="SIS" evidence="7">
    <location>
        <begin position="40"/>
        <end position="183"/>
    </location>
</feature>
<dbReference type="InterPro" id="IPR004800">
    <property type="entry name" value="KdsD/KpsF-type"/>
</dbReference>
<keyword evidence="4 8" id="KW-0413">Isomerase</keyword>
<reference evidence="8 9" key="1">
    <citation type="submission" date="2024-09" db="EMBL/GenBank/DDBJ databases">
        <authorList>
            <person name="Sun Q."/>
            <person name="Mori K."/>
        </authorList>
    </citation>
    <scope>NUCLEOTIDE SEQUENCE [LARGE SCALE GENOMIC DNA]</scope>
    <source>
        <strain evidence="8 9">CCM 7415</strain>
    </source>
</reference>
<dbReference type="InterPro" id="IPR035474">
    <property type="entry name" value="SIS_Kpsf"/>
</dbReference>
<sequence length="328" mass="34976">MTTRTDSDHDFLASARRTLDLEQQALAALAARLDASFEHACRLILACHGRVVVTGIGKSGHIARKLAATLASTGTPAFFVHAGEASHGDLGMVVESDLVLALSNSGETAEITALLPLFKRLGTRLIAMTGHSGSTLARHADAHLDVSVEREACPLDLAPTSSTTASLALGDALAIALLEARDFSPEEFALSHPGGTLGKRLLLKVADLMHTGAELPLVNHGTSLRDALIEMTRKGHGFTCIVDAEGRLSGIYTDGDLRRTIDHHGDVRRLTIDEVMTFGGLTIEADTLAAEAIRVMEQHRVTTLVVVDTEQRPQGILKMHDLLRSGIV</sequence>
<evidence type="ECO:0000256" key="1">
    <source>
        <dbReference type="ARBA" id="ARBA00008165"/>
    </source>
</evidence>
<comment type="similarity">
    <text evidence="1 4">Belongs to the SIS family. GutQ/KpsF subfamily.</text>
</comment>
<dbReference type="Pfam" id="PF01380">
    <property type="entry name" value="SIS"/>
    <property type="match status" value="1"/>
</dbReference>
<dbReference type="PANTHER" id="PTHR42745">
    <property type="match status" value="1"/>
</dbReference>
<evidence type="ECO:0000256" key="3">
    <source>
        <dbReference type="ARBA" id="ARBA00023122"/>
    </source>
</evidence>
<dbReference type="Gene3D" id="3.10.580.10">
    <property type="entry name" value="CBS-domain"/>
    <property type="match status" value="1"/>
</dbReference>
<dbReference type="PANTHER" id="PTHR42745:SF1">
    <property type="entry name" value="ARABINOSE 5-PHOSPHATE ISOMERASE KDSD"/>
    <property type="match status" value="1"/>
</dbReference>
<keyword evidence="2" id="KW-0677">Repeat</keyword>
<comment type="caution">
    <text evidence="8">The sequence shown here is derived from an EMBL/GenBank/DDBJ whole genome shotgun (WGS) entry which is preliminary data.</text>
</comment>
<name>A0ABV6FZZ1_9GAMM</name>
<dbReference type="InterPro" id="IPR001347">
    <property type="entry name" value="SIS_dom"/>
</dbReference>
<dbReference type="Pfam" id="PF00571">
    <property type="entry name" value="CBS"/>
    <property type="match status" value="2"/>
</dbReference>
<comment type="catalytic activity">
    <reaction evidence="4">
        <text>D-arabinose 5-phosphate = D-ribulose 5-phosphate</text>
        <dbReference type="Rhea" id="RHEA:23104"/>
        <dbReference type="ChEBI" id="CHEBI:57693"/>
        <dbReference type="ChEBI" id="CHEBI:58121"/>
        <dbReference type="EC" id="5.3.1.13"/>
    </reaction>
</comment>
<evidence type="ECO:0000313" key="8">
    <source>
        <dbReference type="EMBL" id="MFC0266972.1"/>
    </source>
</evidence>
<protein>
    <recommendedName>
        <fullName evidence="4">Arabinose 5-phosphate isomerase</fullName>
        <shortName evidence="4">API</shortName>
        <ecNumber evidence="4">5.3.1.13</ecNumber>
    </recommendedName>
</protein>
<dbReference type="CDD" id="cd04604">
    <property type="entry name" value="CBS_pair_SIS_assoc"/>
    <property type="match status" value="1"/>
</dbReference>
<evidence type="ECO:0000256" key="4">
    <source>
        <dbReference type="PIRNR" id="PIRNR004692"/>
    </source>
</evidence>
<keyword evidence="9" id="KW-1185">Reference proteome</keyword>
<dbReference type="Gene3D" id="3.40.50.10490">
    <property type="entry name" value="Glucose-6-phosphate isomerase like protein, domain 1"/>
    <property type="match status" value="1"/>
</dbReference>
<evidence type="ECO:0000259" key="7">
    <source>
        <dbReference type="PROSITE" id="PS51464"/>
    </source>
</evidence>
<dbReference type="PIRSF" id="PIRSF004692">
    <property type="entry name" value="KdsD_KpsF"/>
    <property type="match status" value="1"/>
</dbReference>
<dbReference type="InterPro" id="IPR000644">
    <property type="entry name" value="CBS_dom"/>
</dbReference>
<gene>
    <name evidence="8" type="ORF">ACFFHW_02985</name>
</gene>
<feature type="domain" description="CBS" evidence="6">
    <location>
        <begin position="276"/>
        <end position="328"/>
    </location>
</feature>
<proteinExistence type="inferred from homology"/>
<keyword evidence="3 5" id="KW-0129">CBS domain</keyword>
<evidence type="ECO:0000256" key="2">
    <source>
        <dbReference type="ARBA" id="ARBA00022737"/>
    </source>
</evidence>
<feature type="domain" description="CBS" evidence="6">
    <location>
        <begin position="209"/>
        <end position="267"/>
    </location>
</feature>
<evidence type="ECO:0000313" key="9">
    <source>
        <dbReference type="Proteomes" id="UP001589814"/>
    </source>
</evidence>
<dbReference type="SMART" id="SM00116">
    <property type="entry name" value="CBS"/>
    <property type="match status" value="2"/>
</dbReference>
<dbReference type="InterPro" id="IPR046348">
    <property type="entry name" value="SIS_dom_sf"/>
</dbReference>
<dbReference type="GO" id="GO:0016853">
    <property type="term" value="F:isomerase activity"/>
    <property type="evidence" value="ECO:0007669"/>
    <property type="project" value="UniProtKB-KW"/>
</dbReference>
<dbReference type="PROSITE" id="PS51464">
    <property type="entry name" value="SIS"/>
    <property type="match status" value="1"/>
</dbReference>
<dbReference type="RefSeq" id="WP_019952238.1">
    <property type="nucleotide sequence ID" value="NZ_JBHLVX010000011.1"/>
</dbReference>
<accession>A0ABV6FZZ1</accession>
<organism evidence="8 9">
    <name type="scientific">Kushneria aurantia</name>
    <dbReference type="NCBI Taxonomy" id="504092"/>
    <lineage>
        <taxon>Bacteria</taxon>
        <taxon>Pseudomonadati</taxon>
        <taxon>Pseudomonadota</taxon>
        <taxon>Gammaproteobacteria</taxon>
        <taxon>Oceanospirillales</taxon>
        <taxon>Halomonadaceae</taxon>
        <taxon>Kushneria</taxon>
    </lineage>
</organism>
<dbReference type="Proteomes" id="UP001589814">
    <property type="component" value="Unassembled WGS sequence"/>
</dbReference>